<dbReference type="PANTHER" id="PTHR37423:SF2">
    <property type="entry name" value="MEMBRANE-BOUND LYTIC MUREIN TRANSGLYCOSYLASE C"/>
    <property type="match status" value="1"/>
</dbReference>
<dbReference type="InterPro" id="IPR008258">
    <property type="entry name" value="Transglycosylase_SLT_dom_1"/>
</dbReference>
<dbReference type="STRING" id="313628.LNTAR_01977"/>
<dbReference type="EMBL" id="ABCK01000015">
    <property type="protein sequence ID" value="EDM26537.1"/>
    <property type="molecule type" value="Genomic_DNA"/>
</dbReference>
<feature type="domain" description="Transglycosylase SLT" evidence="2">
    <location>
        <begin position="31"/>
        <end position="147"/>
    </location>
</feature>
<reference evidence="3 4" key="1">
    <citation type="journal article" date="2010" name="J. Bacteriol.">
        <title>Genome sequence of Lentisphaera araneosa HTCC2155T, the type species of the order Lentisphaerales in the phylum Lentisphaerae.</title>
        <authorList>
            <person name="Thrash J.C."/>
            <person name="Cho J.C."/>
            <person name="Vergin K.L."/>
            <person name="Morris R.M."/>
            <person name="Giovannoni S.J."/>
        </authorList>
    </citation>
    <scope>NUCLEOTIDE SEQUENCE [LARGE SCALE GENOMIC DNA]</scope>
    <source>
        <strain evidence="3 4">HTCC2155</strain>
    </source>
</reference>
<dbReference type="Proteomes" id="UP000004947">
    <property type="component" value="Unassembled WGS sequence"/>
</dbReference>
<comment type="similarity">
    <text evidence="1">Belongs to the transglycosylase Slt family.</text>
</comment>
<dbReference type="AlphaFoldDB" id="A6DP05"/>
<dbReference type="Gene3D" id="1.10.530.10">
    <property type="match status" value="1"/>
</dbReference>
<organism evidence="3 4">
    <name type="scientific">Lentisphaera araneosa HTCC2155</name>
    <dbReference type="NCBI Taxonomy" id="313628"/>
    <lineage>
        <taxon>Bacteria</taxon>
        <taxon>Pseudomonadati</taxon>
        <taxon>Lentisphaerota</taxon>
        <taxon>Lentisphaeria</taxon>
        <taxon>Lentisphaerales</taxon>
        <taxon>Lentisphaeraceae</taxon>
        <taxon>Lentisphaera</taxon>
    </lineage>
</organism>
<evidence type="ECO:0000313" key="4">
    <source>
        <dbReference type="Proteomes" id="UP000004947"/>
    </source>
</evidence>
<dbReference type="OrthoDB" id="9815002at2"/>
<dbReference type="Pfam" id="PF01464">
    <property type="entry name" value="SLT"/>
    <property type="match status" value="1"/>
</dbReference>
<dbReference type="SUPFAM" id="SSF53955">
    <property type="entry name" value="Lysozyme-like"/>
    <property type="match status" value="1"/>
</dbReference>
<accession>A6DP05</accession>
<proteinExistence type="inferred from homology"/>
<dbReference type="InterPro" id="IPR023346">
    <property type="entry name" value="Lysozyme-like_dom_sf"/>
</dbReference>
<dbReference type="CDD" id="cd16896">
    <property type="entry name" value="LT_Slt70-like"/>
    <property type="match status" value="1"/>
</dbReference>
<protein>
    <submittedName>
        <fullName evidence="3">Probable soluble lytic transglycosylase</fullName>
    </submittedName>
</protein>
<comment type="caution">
    <text evidence="3">The sequence shown here is derived from an EMBL/GenBank/DDBJ whole genome shotgun (WGS) entry which is preliminary data.</text>
</comment>
<keyword evidence="4" id="KW-1185">Reference proteome</keyword>
<evidence type="ECO:0000259" key="2">
    <source>
        <dbReference type="Pfam" id="PF01464"/>
    </source>
</evidence>
<evidence type="ECO:0000313" key="3">
    <source>
        <dbReference type="EMBL" id="EDM26537.1"/>
    </source>
</evidence>
<dbReference type="RefSeq" id="WP_007279589.1">
    <property type="nucleotide sequence ID" value="NZ_ABCK01000015.1"/>
</dbReference>
<dbReference type="eggNOG" id="COG0741">
    <property type="taxonomic scope" value="Bacteria"/>
</dbReference>
<sequence length="179" mass="20911">MRKIIFISLIISLSIVAYLNRNRSSDLYDKTIHKASQRHQVPFSLIKAVIRKESSFVARQKGAAGEYGLMQIMPIAADEWARLSKRQKLKYYDILLDPEINIDIGTYLLSVNLKRWRKYDDATALALAEYNAGLGNVRKENWAPEKYDEKVLERITFPMTKKYVSDILLYRTEYLEQDQ</sequence>
<gene>
    <name evidence="3" type="ORF">LNTAR_01977</name>
</gene>
<name>A6DP05_9BACT</name>
<evidence type="ECO:0000256" key="1">
    <source>
        <dbReference type="ARBA" id="ARBA00007734"/>
    </source>
</evidence>
<dbReference type="PANTHER" id="PTHR37423">
    <property type="entry name" value="SOLUBLE LYTIC MUREIN TRANSGLYCOSYLASE-RELATED"/>
    <property type="match status" value="1"/>
</dbReference>